<name>A0ABD1NWY4_9LAMI</name>
<feature type="compositionally biased region" description="Polar residues" evidence="1">
    <location>
        <begin position="71"/>
        <end position="81"/>
    </location>
</feature>
<comment type="caution">
    <text evidence="2">The sequence shown here is derived from an EMBL/GenBank/DDBJ whole genome shotgun (WGS) entry which is preliminary data.</text>
</comment>
<keyword evidence="4" id="KW-1185">Reference proteome</keyword>
<dbReference type="Proteomes" id="UP001604277">
    <property type="component" value="Unassembled WGS sequence"/>
</dbReference>
<evidence type="ECO:0000313" key="4">
    <source>
        <dbReference type="Proteomes" id="UP001604277"/>
    </source>
</evidence>
<evidence type="ECO:0000313" key="3">
    <source>
        <dbReference type="EMBL" id="KAL2514733.1"/>
    </source>
</evidence>
<reference evidence="4" key="2">
    <citation type="submission" date="2024-07" db="EMBL/GenBank/DDBJ databases">
        <title>Two chromosome-level genome assemblies of Korean endemic species Abeliophyllum distichum and Forsythia ovata (Oleaceae).</title>
        <authorList>
            <person name="Jang H."/>
        </authorList>
    </citation>
    <scope>NUCLEOTIDE SEQUENCE [LARGE SCALE GENOMIC DNA]</scope>
</reference>
<feature type="compositionally biased region" description="Basic and acidic residues" evidence="1">
    <location>
        <begin position="24"/>
        <end position="47"/>
    </location>
</feature>
<reference evidence="2" key="1">
    <citation type="submission" date="2024-07" db="EMBL/GenBank/DDBJ databases">
        <title>Two chromosome-level genome assemblies of Korean endemic species Abeliophyllum distichum and Forsythia ovata (Oleaceae).</title>
        <authorList>
            <person name="Mun J.H."/>
        </authorList>
    </citation>
    <scope>NUCLEOTIDE SEQUENCE</scope>
    <source>
        <strain evidence="2">KNKB202402200001</strain>
        <tissue evidence="2">Leaf</tissue>
    </source>
</reference>
<proteinExistence type="predicted"/>
<organism evidence="2 4">
    <name type="scientific">Forsythia ovata</name>
    <dbReference type="NCBI Taxonomy" id="205694"/>
    <lineage>
        <taxon>Eukaryota</taxon>
        <taxon>Viridiplantae</taxon>
        <taxon>Streptophyta</taxon>
        <taxon>Embryophyta</taxon>
        <taxon>Tracheophyta</taxon>
        <taxon>Spermatophyta</taxon>
        <taxon>Magnoliopsida</taxon>
        <taxon>eudicotyledons</taxon>
        <taxon>Gunneridae</taxon>
        <taxon>Pentapetalae</taxon>
        <taxon>asterids</taxon>
        <taxon>lamiids</taxon>
        <taxon>Lamiales</taxon>
        <taxon>Oleaceae</taxon>
        <taxon>Forsythieae</taxon>
        <taxon>Forsythia</taxon>
    </lineage>
</organism>
<dbReference type="EMBL" id="JBFOLJ010000080">
    <property type="protein sequence ID" value="KAL2456120.1"/>
    <property type="molecule type" value="Genomic_DNA"/>
</dbReference>
<sequence>MSTLPKIGLDGLAAKKISPVMKGKSVDHDQKRTLARLSPKDREKDQENRDEDDLEVLEKKGLTRMAKKPWTASSKSTQNLATGGDGVTPVLDEDELPEPS</sequence>
<dbReference type="AlphaFoldDB" id="A0ABD1NWY4"/>
<feature type="region of interest" description="Disordered" evidence="1">
    <location>
        <begin position="18"/>
        <end position="100"/>
    </location>
</feature>
<evidence type="ECO:0000313" key="2">
    <source>
        <dbReference type="EMBL" id="KAL2456120.1"/>
    </source>
</evidence>
<accession>A0ABD1NWY4</accession>
<feature type="compositionally biased region" description="Acidic residues" evidence="1">
    <location>
        <begin position="91"/>
        <end position="100"/>
    </location>
</feature>
<gene>
    <name evidence="3" type="ORF">Fot_28704</name>
    <name evidence="2" type="ORF">Fot_57073</name>
</gene>
<protein>
    <submittedName>
        <fullName evidence="2">Uncharacterized protein</fullName>
    </submittedName>
</protein>
<dbReference type="EMBL" id="JBFOLJ010000008">
    <property type="protein sequence ID" value="KAL2514733.1"/>
    <property type="molecule type" value="Genomic_DNA"/>
</dbReference>
<evidence type="ECO:0000256" key="1">
    <source>
        <dbReference type="SAM" id="MobiDB-lite"/>
    </source>
</evidence>